<dbReference type="InterPro" id="IPR045569">
    <property type="entry name" value="Metalloprtase-TldD/E_C"/>
</dbReference>
<keyword evidence="6" id="KW-1185">Reference proteome</keyword>
<dbReference type="PANTHER" id="PTHR43421:SF1">
    <property type="entry name" value="METALLOPROTEASE PMBA"/>
    <property type="match status" value="1"/>
</dbReference>
<evidence type="ECO:0000313" key="5">
    <source>
        <dbReference type="EMBL" id="MDR6243259.1"/>
    </source>
</evidence>
<reference evidence="5 6" key="1">
    <citation type="submission" date="2023-07" db="EMBL/GenBank/DDBJ databases">
        <title>Genomic Encyclopedia of Type Strains, Phase IV (KMG-IV): sequencing the most valuable type-strain genomes for metagenomic binning, comparative biology and taxonomic classification.</title>
        <authorList>
            <person name="Goeker M."/>
        </authorList>
    </citation>
    <scope>NUCLEOTIDE SEQUENCE [LARGE SCALE GENOMIC DNA]</scope>
    <source>
        <strain evidence="5 6">DSM 22170</strain>
    </source>
</reference>
<dbReference type="Proteomes" id="UP001185028">
    <property type="component" value="Unassembled WGS sequence"/>
</dbReference>
<dbReference type="Gene3D" id="3.30.2290.10">
    <property type="entry name" value="PmbA/TldD superfamily"/>
    <property type="match status" value="1"/>
</dbReference>
<sequence length="447" mass="48009">MKITQFQERLFEQGREYGYTDMEIYYSASRSVAVTVRAGEVDSYRVAETSGLSFRGLIRGRMGYASTEQLETDSISFLLEEAAGNAAVLDTDDDSDLFGGSDQYPQLQTYTAGLLDTPPDKLIAAAKQLEQLVLDADERITMVRQSSASVREHEVLIANTRGLHCHQQDSVGSMSVYVLAGTESETVSGGWFDYDLSNFEAIDPQQIAERAAYEVVSKLGASSMPSGMVPVILREDAASSLLAAHASIFSAEQVEKGFSSLVGKLGETIAGSNITLVDDPLMERVPGTTTFDAEGVAASRNVLIEQGKLNTFLHNRKTAAKAGTTTTGNAARGGYKGKLGVSHHNLYIEPGTRSLKQLIADIDYGVLITELHGLHAGTNPTSGNFSLSCIGYLIENGAIARPVNQITVSGNFYELLNDVVELGNDARFTGSCTSPSLRVRELSISGS</sequence>
<feature type="domain" description="Metalloprotease TldD/E C-terminal" evidence="3">
    <location>
        <begin position="226"/>
        <end position="446"/>
    </location>
</feature>
<dbReference type="RefSeq" id="WP_188775251.1">
    <property type="nucleotide sequence ID" value="NZ_BMMB01000004.1"/>
</dbReference>
<feature type="domain" description="Metalloprotease TldD/E central" evidence="4">
    <location>
        <begin position="115"/>
        <end position="219"/>
    </location>
</feature>
<dbReference type="PANTHER" id="PTHR43421">
    <property type="entry name" value="METALLOPROTEASE PMBA"/>
    <property type="match status" value="1"/>
</dbReference>
<feature type="domain" description="Metalloprotease TldD/E N-terminal" evidence="2">
    <location>
        <begin position="23"/>
        <end position="86"/>
    </location>
</feature>
<evidence type="ECO:0000259" key="2">
    <source>
        <dbReference type="Pfam" id="PF01523"/>
    </source>
</evidence>
<evidence type="ECO:0000256" key="1">
    <source>
        <dbReference type="ARBA" id="ARBA00005836"/>
    </source>
</evidence>
<dbReference type="Pfam" id="PF19290">
    <property type="entry name" value="PmbA_TldD_2nd"/>
    <property type="match status" value="1"/>
</dbReference>
<comment type="caution">
    <text evidence="5">The sequence shown here is derived from an EMBL/GenBank/DDBJ whole genome shotgun (WGS) entry which is preliminary data.</text>
</comment>
<protein>
    <submittedName>
        <fullName evidence="5">PmbA protein</fullName>
    </submittedName>
</protein>
<dbReference type="InterPro" id="IPR036059">
    <property type="entry name" value="TldD/PmbA_sf"/>
</dbReference>
<evidence type="ECO:0000259" key="3">
    <source>
        <dbReference type="Pfam" id="PF19289"/>
    </source>
</evidence>
<proteinExistence type="inferred from homology"/>
<dbReference type="Pfam" id="PF19289">
    <property type="entry name" value="PmbA_TldD_3rd"/>
    <property type="match status" value="1"/>
</dbReference>
<dbReference type="EMBL" id="JAVDQH010000003">
    <property type="protein sequence ID" value="MDR6243259.1"/>
    <property type="molecule type" value="Genomic_DNA"/>
</dbReference>
<dbReference type="SUPFAM" id="SSF111283">
    <property type="entry name" value="Putative modulator of DNA gyrase, PmbA/TldD"/>
    <property type="match status" value="1"/>
</dbReference>
<dbReference type="InterPro" id="IPR002510">
    <property type="entry name" value="Metalloprtase-TldD/E_N"/>
</dbReference>
<name>A0ABU1IVR1_9BACL</name>
<accession>A0ABU1IVR1</accession>
<evidence type="ECO:0000313" key="6">
    <source>
        <dbReference type="Proteomes" id="UP001185028"/>
    </source>
</evidence>
<dbReference type="InterPro" id="IPR045570">
    <property type="entry name" value="Metalloprtase-TldD/E_cen_dom"/>
</dbReference>
<evidence type="ECO:0000259" key="4">
    <source>
        <dbReference type="Pfam" id="PF19290"/>
    </source>
</evidence>
<organism evidence="5 6">
    <name type="scientific">Paenibacillus hunanensis</name>
    <dbReference type="NCBI Taxonomy" id="539262"/>
    <lineage>
        <taxon>Bacteria</taxon>
        <taxon>Bacillati</taxon>
        <taxon>Bacillota</taxon>
        <taxon>Bacilli</taxon>
        <taxon>Bacillales</taxon>
        <taxon>Paenibacillaceae</taxon>
        <taxon>Paenibacillus</taxon>
    </lineage>
</organism>
<gene>
    <name evidence="5" type="ORF">JOC58_001144</name>
</gene>
<dbReference type="Pfam" id="PF01523">
    <property type="entry name" value="PmbA_TldD_1st"/>
    <property type="match status" value="1"/>
</dbReference>
<dbReference type="InterPro" id="IPR035068">
    <property type="entry name" value="TldD/PmbA_N"/>
</dbReference>
<dbReference type="InterPro" id="IPR047657">
    <property type="entry name" value="PmbA"/>
</dbReference>
<comment type="similarity">
    <text evidence="1">Belongs to the peptidase U62 family.</text>
</comment>